<dbReference type="InterPro" id="IPR001173">
    <property type="entry name" value="Glyco_trans_2-like"/>
</dbReference>
<name>A0A6C0JMX9_9ZZZZ</name>
<dbReference type="GO" id="GO:0016758">
    <property type="term" value="F:hexosyltransferase activity"/>
    <property type="evidence" value="ECO:0007669"/>
    <property type="project" value="UniProtKB-ARBA"/>
</dbReference>
<dbReference type="AlphaFoldDB" id="A0A6C0JMX9"/>
<dbReference type="PANTHER" id="PTHR22916:SF3">
    <property type="entry name" value="UDP-GLCNAC:BETAGAL BETA-1,3-N-ACETYLGLUCOSAMINYLTRANSFERASE-LIKE PROTEIN 1"/>
    <property type="match status" value="1"/>
</dbReference>
<dbReference type="Pfam" id="PF00535">
    <property type="entry name" value="Glycos_transf_2"/>
    <property type="match status" value="1"/>
</dbReference>
<dbReference type="PANTHER" id="PTHR22916">
    <property type="entry name" value="GLYCOSYLTRANSFERASE"/>
    <property type="match status" value="1"/>
</dbReference>
<protein>
    <recommendedName>
        <fullName evidence="1">Glycosyltransferase 2-like domain-containing protein</fullName>
    </recommendedName>
</protein>
<evidence type="ECO:0000313" key="2">
    <source>
        <dbReference type="EMBL" id="QHU05817.1"/>
    </source>
</evidence>
<organism evidence="2">
    <name type="scientific">viral metagenome</name>
    <dbReference type="NCBI Taxonomy" id="1070528"/>
    <lineage>
        <taxon>unclassified sequences</taxon>
        <taxon>metagenomes</taxon>
        <taxon>organismal metagenomes</taxon>
    </lineage>
</organism>
<dbReference type="EMBL" id="MN740420">
    <property type="protein sequence ID" value="QHU05817.1"/>
    <property type="molecule type" value="Genomic_DNA"/>
</dbReference>
<feature type="domain" description="Glycosyltransferase 2-like" evidence="1">
    <location>
        <begin position="4"/>
        <end position="126"/>
    </location>
</feature>
<proteinExistence type="predicted"/>
<evidence type="ECO:0000259" key="1">
    <source>
        <dbReference type="Pfam" id="PF00535"/>
    </source>
</evidence>
<sequence>MSVSIIIPTYNRKKFEKLIEYNINCQTYTNILEVVIGDDGEEELSLNIPYPIKYIKCHRMSIGEKRNLLVSQSNGDYIAHMDTDDVYFPTYISYSMEVLEREKKDAVGTADMIFVFPDGKKGAMRNPYLSMANEATLVYKKSFWKEKGFSEQQSSEGIQFLEGRHWKIAHSDILKVMICICHSSNTVDKMPWKQYNVDTFPDYEKHKAILDTISL</sequence>
<dbReference type="CDD" id="cd00761">
    <property type="entry name" value="Glyco_tranf_GTA_type"/>
    <property type="match status" value="1"/>
</dbReference>
<dbReference type="SUPFAM" id="SSF53448">
    <property type="entry name" value="Nucleotide-diphospho-sugar transferases"/>
    <property type="match status" value="1"/>
</dbReference>
<accession>A0A6C0JMX9</accession>
<reference evidence="2" key="1">
    <citation type="journal article" date="2020" name="Nature">
        <title>Giant virus diversity and host interactions through global metagenomics.</title>
        <authorList>
            <person name="Schulz F."/>
            <person name="Roux S."/>
            <person name="Paez-Espino D."/>
            <person name="Jungbluth S."/>
            <person name="Walsh D.A."/>
            <person name="Denef V.J."/>
            <person name="McMahon K.D."/>
            <person name="Konstantinidis K.T."/>
            <person name="Eloe-Fadrosh E.A."/>
            <person name="Kyrpides N.C."/>
            <person name="Woyke T."/>
        </authorList>
    </citation>
    <scope>NUCLEOTIDE SEQUENCE</scope>
    <source>
        <strain evidence="2">GVMAG-M-3300027736-24</strain>
    </source>
</reference>
<dbReference type="InterPro" id="IPR029044">
    <property type="entry name" value="Nucleotide-diphossugar_trans"/>
</dbReference>
<dbReference type="Gene3D" id="3.90.550.10">
    <property type="entry name" value="Spore Coat Polysaccharide Biosynthesis Protein SpsA, Chain A"/>
    <property type="match status" value="1"/>
</dbReference>